<dbReference type="SMART" id="SM00487">
    <property type="entry name" value="DEXDc"/>
    <property type="match status" value="1"/>
</dbReference>
<evidence type="ECO:0000256" key="2">
    <source>
        <dbReference type="PROSITE-ProRule" id="PRU00325"/>
    </source>
</evidence>
<dbReference type="AlphaFoldDB" id="A0A226BXT8"/>
<feature type="domain" description="Helicase ATP-binding" evidence="4">
    <location>
        <begin position="733"/>
        <end position="890"/>
    </location>
</feature>
<dbReference type="PROSITE" id="PS51194">
    <property type="entry name" value="HELICASE_CTER"/>
    <property type="match status" value="1"/>
</dbReference>
<dbReference type="InterPro" id="IPR000330">
    <property type="entry name" value="SNF2_N"/>
</dbReference>
<dbReference type="PROSITE" id="PS50966">
    <property type="entry name" value="ZF_SWIM"/>
    <property type="match status" value="1"/>
</dbReference>
<feature type="domain" description="Helicase C-terminal" evidence="5">
    <location>
        <begin position="1021"/>
        <end position="1175"/>
    </location>
</feature>
<dbReference type="InterPro" id="IPR038718">
    <property type="entry name" value="SNF2-like_sf"/>
</dbReference>
<dbReference type="GO" id="GO:0005524">
    <property type="term" value="F:ATP binding"/>
    <property type="evidence" value="ECO:0007669"/>
    <property type="project" value="InterPro"/>
</dbReference>
<organism evidence="6 7">
    <name type="scientific">Natranaerobius trueperi</name>
    <dbReference type="NCBI Taxonomy" id="759412"/>
    <lineage>
        <taxon>Bacteria</taxon>
        <taxon>Bacillati</taxon>
        <taxon>Bacillota</taxon>
        <taxon>Clostridia</taxon>
        <taxon>Natranaerobiales</taxon>
        <taxon>Natranaerobiaceae</taxon>
        <taxon>Natranaerobius</taxon>
    </lineage>
</organism>
<dbReference type="GO" id="GO:0008270">
    <property type="term" value="F:zinc ion binding"/>
    <property type="evidence" value="ECO:0007669"/>
    <property type="project" value="UniProtKB-KW"/>
</dbReference>
<dbReference type="Pfam" id="PF00271">
    <property type="entry name" value="Helicase_C"/>
    <property type="match status" value="1"/>
</dbReference>
<evidence type="ECO:0000259" key="3">
    <source>
        <dbReference type="PROSITE" id="PS50966"/>
    </source>
</evidence>
<gene>
    <name evidence="6" type="ORF">CDO51_10995</name>
</gene>
<dbReference type="PROSITE" id="PS51192">
    <property type="entry name" value="HELICASE_ATP_BIND_1"/>
    <property type="match status" value="1"/>
</dbReference>
<dbReference type="OrthoDB" id="9814088at2"/>
<dbReference type="PANTHER" id="PTHR45629">
    <property type="entry name" value="SNF2/RAD54 FAMILY MEMBER"/>
    <property type="match status" value="1"/>
</dbReference>
<dbReference type="Gene3D" id="3.40.50.300">
    <property type="entry name" value="P-loop containing nucleotide triphosphate hydrolases"/>
    <property type="match status" value="1"/>
</dbReference>
<dbReference type="SMART" id="SM00490">
    <property type="entry name" value="HELICc"/>
    <property type="match status" value="1"/>
</dbReference>
<comment type="caution">
    <text evidence="6">The sequence shown here is derived from an EMBL/GenBank/DDBJ whole genome shotgun (WGS) entry which is preliminary data.</text>
</comment>
<dbReference type="CDD" id="cd18793">
    <property type="entry name" value="SF2_C_SNF"/>
    <property type="match status" value="1"/>
</dbReference>
<dbReference type="GO" id="GO:0016787">
    <property type="term" value="F:hydrolase activity"/>
    <property type="evidence" value="ECO:0007669"/>
    <property type="project" value="UniProtKB-KW"/>
</dbReference>
<dbReference type="InterPro" id="IPR027417">
    <property type="entry name" value="P-loop_NTPase"/>
</dbReference>
<dbReference type="InterPro" id="IPR014001">
    <property type="entry name" value="Helicase_ATP-bd"/>
</dbReference>
<evidence type="ECO:0000313" key="6">
    <source>
        <dbReference type="EMBL" id="OWZ83019.1"/>
    </source>
</evidence>
<evidence type="ECO:0000259" key="5">
    <source>
        <dbReference type="PROSITE" id="PS51194"/>
    </source>
</evidence>
<dbReference type="PANTHER" id="PTHR45629:SF7">
    <property type="entry name" value="DNA EXCISION REPAIR PROTEIN ERCC-6-RELATED"/>
    <property type="match status" value="1"/>
</dbReference>
<dbReference type="SUPFAM" id="SSF52540">
    <property type="entry name" value="P-loop containing nucleoside triphosphate hydrolases"/>
    <property type="match status" value="2"/>
</dbReference>
<keyword evidence="2" id="KW-0862">Zinc</keyword>
<dbReference type="GO" id="GO:0015616">
    <property type="term" value="F:DNA translocase activity"/>
    <property type="evidence" value="ECO:0007669"/>
    <property type="project" value="TreeGrafter"/>
</dbReference>
<dbReference type="Pfam" id="PF00176">
    <property type="entry name" value="SNF2-rel_dom"/>
    <property type="match status" value="1"/>
</dbReference>
<proteinExistence type="predicted"/>
<keyword evidence="2" id="KW-0479">Metal-binding</keyword>
<dbReference type="Gene3D" id="3.40.50.10810">
    <property type="entry name" value="Tandem AAA-ATPase domain"/>
    <property type="match status" value="1"/>
</dbReference>
<keyword evidence="2" id="KW-0863">Zinc-finger</keyword>
<dbReference type="Proteomes" id="UP000214588">
    <property type="component" value="Unassembled WGS sequence"/>
</dbReference>
<dbReference type="Pfam" id="PF04434">
    <property type="entry name" value="SWIM"/>
    <property type="match status" value="1"/>
</dbReference>
<dbReference type="InterPro" id="IPR022138">
    <property type="entry name" value="DUF3670"/>
</dbReference>
<evidence type="ECO:0000259" key="4">
    <source>
        <dbReference type="PROSITE" id="PS51192"/>
    </source>
</evidence>
<evidence type="ECO:0000256" key="1">
    <source>
        <dbReference type="ARBA" id="ARBA00022801"/>
    </source>
</evidence>
<evidence type="ECO:0000313" key="7">
    <source>
        <dbReference type="Proteomes" id="UP000214588"/>
    </source>
</evidence>
<reference evidence="6 7" key="1">
    <citation type="submission" date="2017-06" db="EMBL/GenBank/DDBJ databases">
        <title>Draft Genome Sequence of Natranaerobius trueperi halophilic, alkalithermophilic bacteria from soda lakes.</title>
        <authorList>
            <person name="Zhao B."/>
        </authorList>
    </citation>
    <scope>NUCLEOTIDE SEQUENCE [LARGE SCALE GENOMIC DNA]</scope>
    <source>
        <strain evidence="6 7">DSM 18760</strain>
    </source>
</reference>
<keyword evidence="1" id="KW-0378">Hydrolase</keyword>
<dbReference type="EMBL" id="NIQC01000030">
    <property type="protein sequence ID" value="OWZ83019.1"/>
    <property type="molecule type" value="Genomic_DNA"/>
</dbReference>
<keyword evidence="7" id="KW-1185">Reference proteome</keyword>
<feature type="domain" description="SWIM-type" evidence="3">
    <location>
        <begin position="110"/>
        <end position="146"/>
    </location>
</feature>
<sequence>MSKTTFGLTWWGKQWLEALNEISRDVSRLPRGRSYARKGAVLDIKVNKGKIIGEVEGRRPTPYDIDISLRFFTKEENDIVNRVIKGNLSIAARLKLGELPTELFESLNEHGVKLLPNTWDEFDANCSCPDWANPCKHLTAVVYMLAGEIDKDPFLLFEIRGVKKEELLEAAGIIEEKINQDDENCTFIDEKLDKEELDTFPDLSDIAEDNVSKEILSFLSSKPLFYARSDFKKELRKTYRMVMKETAFLQVPLYREKDQMKELPDSLNLIIPSLPKENLLSESYFLISKEESVSGYLYDFADSTPEGYKIKANLLLEYLFELSLEDFLSSESCVWKFFILSSALSQSLAQSGRFIPSLKNIHENSFYILYEPFFRNSSSVKKVLKKLTYLIPNNFVVFEETKTPLEKDKAVSLFISLLLTRLVQRFSKDVLNNKLKDTFFKGYLYTPERFEEENTLEVVRRWLDELNLEPKKITPVLKIEIGENDEFFLNVLAENKHASAQELVSLKDIYLTSKDYTLSLPIGLVKYEIISQLLLLSRQIEQVNKFMRDNEARPVKITSSELLSLLNEGEKICKLLNIKIMIPKELQKLIRPKTALKAEVSSGSEGEPSLTLDKLTEFSYQVALGDSTISFEEFMELVDTKKEIVRFKDKYVFLDPNEVKELMKKLEYNPTEPTTQELVKASLSGTYNDDSLVIGDNLSAILNKLMQTTKLETTPNFEGFLRHYQNLGFSWLYKVTELGLGCCLADDMGLGKTIQLIAMVSKLAYENKLTEPVLIICPTSLLGNWKKEFEKFAPSLKVDIYYGNKRRLSTRGKDVILTTYTLARKEENRFKRKTWSVMAIDEAQNIKNPVSQQTKAIKSIPAKRKIALTGTPVENSLAELWSIFDFINKGYLGSKESFRKTFATPIERYRDANKIETLNKITSPFIMRRAKTDKDIVKELPDKIEKDEYCSLKKEQAALYQQLLNDLMEKIAESDDIERKGMVFKLITSLKQICNHPVQYTKRDSNISPFVSGKSQKTLELVKDIISKKEKVLIFTQYKEAGDLLKEMLASELEITPLFFHGGVTRKHREEMIDDFKKSLHGHVMIISLKAGGTGLNLTEAAYVIHYDLWWNPAVENQATDRTHRIGQAKQVQVYRLITKGTFEEKINDMLNSKKELFDLVVSGSSDDMDISKLSDEELYQLVSLQYDSK</sequence>
<dbReference type="RefSeq" id="WP_089024308.1">
    <property type="nucleotide sequence ID" value="NZ_NIQC01000030.1"/>
</dbReference>
<dbReference type="InterPro" id="IPR050496">
    <property type="entry name" value="SNF2_RAD54_helicase_repair"/>
</dbReference>
<accession>A0A226BXT8</accession>
<dbReference type="CDD" id="cd18012">
    <property type="entry name" value="DEXQc_arch_SWI2_SNF2"/>
    <property type="match status" value="1"/>
</dbReference>
<protein>
    <recommendedName>
        <fullName evidence="8">Helicase SNF2</fullName>
    </recommendedName>
</protein>
<evidence type="ECO:0008006" key="8">
    <source>
        <dbReference type="Google" id="ProtNLM"/>
    </source>
</evidence>
<dbReference type="InterPro" id="IPR049730">
    <property type="entry name" value="SNF2/RAD54-like_C"/>
</dbReference>
<name>A0A226BXT8_9FIRM</name>
<dbReference type="InterPro" id="IPR001650">
    <property type="entry name" value="Helicase_C-like"/>
</dbReference>
<dbReference type="InterPro" id="IPR007527">
    <property type="entry name" value="Znf_SWIM"/>
</dbReference>
<dbReference type="Pfam" id="PF12419">
    <property type="entry name" value="DUF3670"/>
    <property type="match status" value="1"/>
</dbReference>